<name>A0A2M3ZY40_9DIPT</name>
<dbReference type="EMBL" id="GGFK01000090">
    <property type="protein sequence ID" value="MBW33411.1"/>
    <property type="molecule type" value="Transcribed_RNA"/>
</dbReference>
<evidence type="ECO:0000256" key="1">
    <source>
        <dbReference type="SAM" id="MobiDB-lite"/>
    </source>
</evidence>
<evidence type="ECO:0000313" key="3">
    <source>
        <dbReference type="EMBL" id="MBW33411.1"/>
    </source>
</evidence>
<feature type="chain" id="PRO_5014843954" description="Secreted protein" evidence="2">
    <location>
        <begin position="18"/>
        <end position="894"/>
    </location>
</feature>
<keyword evidence="2" id="KW-0732">Signal</keyword>
<feature type="signal peptide" evidence="2">
    <location>
        <begin position="1"/>
        <end position="17"/>
    </location>
</feature>
<proteinExistence type="predicted"/>
<evidence type="ECO:0000256" key="2">
    <source>
        <dbReference type="SAM" id="SignalP"/>
    </source>
</evidence>
<feature type="region of interest" description="Disordered" evidence="1">
    <location>
        <begin position="733"/>
        <end position="753"/>
    </location>
</feature>
<dbReference type="AntiFam" id="ANF00072">
    <property type="entry name" value="Shadow ORF (opposite TypA)"/>
</dbReference>
<reference evidence="3" key="1">
    <citation type="submission" date="2018-01" db="EMBL/GenBank/DDBJ databases">
        <title>An insight into the sialome of Amazonian anophelines.</title>
        <authorList>
            <person name="Ribeiro J.M."/>
            <person name="Scarpassa V."/>
            <person name="Calvo E."/>
        </authorList>
    </citation>
    <scope>NUCLEOTIDE SEQUENCE</scope>
    <source>
        <tissue evidence="3">Salivary glands</tissue>
    </source>
</reference>
<organism evidence="3">
    <name type="scientific">Anopheles triannulatus</name>
    <dbReference type="NCBI Taxonomy" id="58253"/>
    <lineage>
        <taxon>Eukaryota</taxon>
        <taxon>Metazoa</taxon>
        <taxon>Ecdysozoa</taxon>
        <taxon>Arthropoda</taxon>
        <taxon>Hexapoda</taxon>
        <taxon>Insecta</taxon>
        <taxon>Pterygota</taxon>
        <taxon>Neoptera</taxon>
        <taxon>Endopterygota</taxon>
        <taxon>Diptera</taxon>
        <taxon>Nematocera</taxon>
        <taxon>Culicoidea</taxon>
        <taxon>Culicidae</taxon>
        <taxon>Anophelinae</taxon>
        <taxon>Anopheles</taxon>
    </lineage>
</organism>
<evidence type="ECO:0008006" key="4">
    <source>
        <dbReference type="Google" id="ProtNLM"/>
    </source>
</evidence>
<accession>A0A2M3ZY40</accession>
<protein>
    <recommendedName>
        <fullName evidence="4">Secreted protein</fullName>
    </recommendedName>
</protein>
<sequence>MLLLLLLLLLLPMVRRPLRYALLTTSGLQFVQVLRQIWQSFLQTLTLADILDDLEGFAGGFAWVTRQDLPVIEHALREGLSSGVGSQIGGETERLVDRQVRLDDEHGRTGDLRFLEHVTTASVQHTVDTSDGGLGTLDFAQIHGLHDARCGRNVRSVQHTTGSWNDLATTTMDGVSVQRHIVDVEADTAHVFLSEDTLLGGPLETGDDGILNLVQVLHTLGAVDHDVRAGSVGTEAPDLTGFRHIVIVLLGQVAGTLLELITRVHIALVDVVGQTVRHRDRLHEQTVVLVRRLGQTHLVRLVRHRLTVRHDRVGLLQRDTGVILLQILQTDLKMQLTGTGNDVLARLLDDTLHHGIGLGQTLQTLDQLRQIGRVLRLDGHTHDGRHGELHHLHVVRILERGDRTGLHQELIDTDQTADVTARHILDGLDVATHHQNRTLDGLLVQILLLARRVVRAHDAALLASGHLTGEHTTEGVEPTLIRGRHHLRHVHHERTVRVAVLHGDRGLIVMRTLVQHLHTVLLGDHGRRQMDGNHLKQRFAGRQPRAHHHLQQVLAVLVLVLVLQRHLDLLQQLRDLVRLVVHDRVEHLVDRIEDVHHERALVVVVLRLGPLLRLRVEEVLTPQAVHQLHHVDLEHGRVHLGELLERERPAVQPGTETDGTARRIDAHLTHRATVVVVRGDDHVHVLDDTLEGLVQILRVELQLQQRAVHLVHEQDRLDTLGDRLTQHRLRLHAHTGHTVHDDQRTVGDTQGSRHLRREVDVSGRIDQIDQEALAVLVALIRIGDEHQILVLQLEVHRDSGRLDRDAPLLLILAGIGETGLTGLGTSDDTGLRYQRVGQRGFSVIDVSDDGHVADVPLLVHHGTDLVYGKVNHFAIGSAAGGLSGRMEFQPASRT</sequence>
<dbReference type="AlphaFoldDB" id="A0A2M3ZY40"/>